<evidence type="ECO:0000313" key="21">
    <source>
        <dbReference type="Proteomes" id="UP000779809"/>
    </source>
</evidence>
<evidence type="ECO:0000256" key="5">
    <source>
        <dbReference type="ARBA" id="ARBA00022679"/>
    </source>
</evidence>
<feature type="region of interest" description="N-acetyltransferase" evidence="18">
    <location>
        <begin position="267"/>
        <end position="480"/>
    </location>
</feature>
<gene>
    <name evidence="18 20" type="primary">glmU</name>
    <name evidence="20" type="ORF">HYX28_01340</name>
</gene>
<dbReference type="GO" id="GO:0071555">
    <property type="term" value="P:cell wall organization"/>
    <property type="evidence" value="ECO:0007669"/>
    <property type="project" value="UniProtKB-KW"/>
</dbReference>
<proteinExistence type="inferred from homology"/>
<dbReference type="GO" id="GO:0019134">
    <property type="term" value="F:glucosamine-1-phosphate N-acetyltransferase activity"/>
    <property type="evidence" value="ECO:0007669"/>
    <property type="project" value="UniProtKB-UniRule"/>
</dbReference>
<feature type="binding site" evidence="18">
    <location>
        <position position="439"/>
    </location>
    <ligand>
        <name>acetyl-CoA</name>
        <dbReference type="ChEBI" id="CHEBI:57288"/>
    </ligand>
</feature>
<dbReference type="PROSITE" id="PS00101">
    <property type="entry name" value="HEXAPEP_TRANSFERASES"/>
    <property type="match status" value="1"/>
</dbReference>
<evidence type="ECO:0000256" key="18">
    <source>
        <dbReference type="HAMAP-Rule" id="MF_01631"/>
    </source>
</evidence>
<dbReference type="Pfam" id="PF00132">
    <property type="entry name" value="Hexapep"/>
    <property type="match status" value="3"/>
</dbReference>
<evidence type="ECO:0000256" key="10">
    <source>
        <dbReference type="ARBA" id="ARBA00022960"/>
    </source>
</evidence>
<reference evidence="20" key="1">
    <citation type="submission" date="2020-07" db="EMBL/GenBank/DDBJ databases">
        <title>Huge and variable diversity of episymbiotic CPR bacteria and DPANN archaea in groundwater ecosystems.</title>
        <authorList>
            <person name="He C.Y."/>
            <person name="Keren R."/>
            <person name="Whittaker M."/>
            <person name="Farag I.F."/>
            <person name="Doudna J."/>
            <person name="Cate J.H.D."/>
            <person name="Banfield J.F."/>
        </authorList>
    </citation>
    <scope>NUCLEOTIDE SEQUENCE</scope>
    <source>
        <strain evidence="20">NC_groundwater_580_Pr5_B-0.1um_64_19</strain>
    </source>
</reference>
<feature type="region of interest" description="Pyrophosphorylase" evidence="18">
    <location>
        <begin position="1"/>
        <end position="245"/>
    </location>
</feature>
<evidence type="ECO:0000256" key="12">
    <source>
        <dbReference type="ARBA" id="ARBA00023268"/>
    </source>
</evidence>
<sequence length="480" mass="50954">MRQASGRATAAAAQRRAFAIAILAAGKGTRLKSKRPKVLHEIGGKPLLAHVIAAAAQVADPKDIYVIIGHEAEKVRAAVADTGVSFILQKEQRGTGHAIKVARDAISKYKHVLVLSGDVPLIRAETIRRVRDFHQKRRAAMTVLTAMPADPGGYGRVLRAKGAEIAAIVEAKALTKAQHSAREINSGIYAFETKPLYRHVDKLKTANAHREFYLTDMAALLGKAKQRVLALPAGRASEVLGANTVAELVQLDADVRAQKAAALMSVGVTIYRPETCVIDAAVEVGADTVIEPFVQLLGTTRIGPDCRIRSYSVISDSELAAGVTIRNGCIVDRSRIARGATVGPYSHLRPDSEIGEGAHIGNFVETKKARVGKGSKANHLTYLGDAAIGDNVNIGAGTITCNYDGAEKHGTVIDDGAFIGSDSTLVAPVRIGKDAYVGAGSCITESVPAEALAIGRGRQVIKEGWVGDRRARQPRATRKD</sequence>
<dbReference type="InterPro" id="IPR005882">
    <property type="entry name" value="Bifunctional_GlmU"/>
</dbReference>
<comment type="pathway">
    <text evidence="18">Nucleotide-sugar biosynthesis; UDP-N-acetyl-alpha-D-glucosamine biosynthesis; UDP-N-acetyl-alpha-D-glucosamine from N-acetyl-alpha-D-glucosamine 1-phosphate: step 1/1.</text>
</comment>
<feature type="binding site" evidence="18">
    <location>
        <position position="396"/>
    </location>
    <ligand>
        <name>acetyl-CoA</name>
        <dbReference type="ChEBI" id="CHEBI:57288"/>
    </ligand>
</feature>
<evidence type="ECO:0000256" key="2">
    <source>
        <dbReference type="ARBA" id="ARBA00007707"/>
    </source>
</evidence>
<comment type="subcellular location">
    <subcellularLocation>
        <location evidence="1 18">Cytoplasm</location>
    </subcellularLocation>
</comment>
<dbReference type="InterPro" id="IPR038009">
    <property type="entry name" value="GlmU_C_LbH"/>
</dbReference>
<feature type="binding site" evidence="18">
    <location>
        <position position="170"/>
    </location>
    <ligand>
        <name>UDP-N-acetyl-alpha-D-glucosamine</name>
        <dbReference type="ChEBI" id="CHEBI:57705"/>
    </ligand>
</feature>
<feature type="binding site" evidence="18">
    <location>
        <position position="367"/>
    </location>
    <ligand>
        <name>UDP-N-acetyl-alpha-D-glucosamine</name>
        <dbReference type="ChEBI" id="CHEBI:57705"/>
    </ligand>
</feature>
<dbReference type="Gene3D" id="2.160.10.10">
    <property type="entry name" value="Hexapeptide repeat proteins"/>
    <property type="match status" value="1"/>
</dbReference>
<comment type="function">
    <text evidence="17 18">Catalyzes the last two sequential reactions in the de novo biosynthetic pathway for UDP-N-acetylglucosamine (UDP-GlcNAc). The C-terminal domain catalyzes the transfer of acetyl group from acetyl coenzyme A to glucosamine-1-phosphate (GlcN-1-P) to produce N-acetylglucosamine-1-phosphate (GlcNAc-1-P), which is converted into UDP-GlcNAc by the transfer of uridine 5-monophosphate (from uridine 5-triphosphate), a reaction catalyzed by the N-terminal domain.</text>
</comment>
<dbReference type="InterPro" id="IPR029044">
    <property type="entry name" value="Nucleotide-diphossugar_trans"/>
</dbReference>
<dbReference type="InterPro" id="IPR011004">
    <property type="entry name" value="Trimer_LpxA-like_sf"/>
</dbReference>
<name>A0A932A650_9BACT</name>
<evidence type="ECO:0000256" key="16">
    <source>
        <dbReference type="ARBA" id="ARBA00048493"/>
    </source>
</evidence>
<feature type="binding site" evidence="18">
    <location>
        <position position="243"/>
    </location>
    <ligand>
        <name>UDP-N-acetyl-alpha-D-glucosamine</name>
        <dbReference type="ChEBI" id="CHEBI:57705"/>
    </ligand>
</feature>
<evidence type="ECO:0000256" key="17">
    <source>
        <dbReference type="ARBA" id="ARBA00049628"/>
    </source>
</evidence>
<feature type="binding site" evidence="18">
    <location>
        <position position="118"/>
    </location>
    <ligand>
        <name>Mg(2+)</name>
        <dbReference type="ChEBI" id="CHEBI:18420"/>
    </ligand>
</feature>
<feature type="binding site" evidence="18">
    <location>
        <position position="155"/>
    </location>
    <ligand>
        <name>UDP-N-acetyl-alpha-D-glucosamine</name>
        <dbReference type="ChEBI" id="CHEBI:57705"/>
    </ligand>
</feature>
<evidence type="ECO:0000256" key="3">
    <source>
        <dbReference type="ARBA" id="ARBA00007947"/>
    </source>
</evidence>
<dbReference type="GO" id="GO:0009245">
    <property type="term" value="P:lipid A biosynthetic process"/>
    <property type="evidence" value="ECO:0007669"/>
    <property type="project" value="UniProtKB-UniRule"/>
</dbReference>
<keyword evidence="9 18" id="KW-0460">Magnesium</keyword>
<evidence type="ECO:0000256" key="7">
    <source>
        <dbReference type="ARBA" id="ARBA00022723"/>
    </source>
</evidence>
<dbReference type="EC" id="2.7.7.23" evidence="18"/>
<feature type="binding site" evidence="18">
    <location>
        <begin position="402"/>
        <end position="403"/>
    </location>
    <ligand>
        <name>acetyl-CoA</name>
        <dbReference type="ChEBI" id="CHEBI:57288"/>
    </ligand>
</feature>
<feature type="binding site" evidence="18">
    <location>
        <position position="456"/>
    </location>
    <ligand>
        <name>acetyl-CoA</name>
        <dbReference type="ChEBI" id="CHEBI:57288"/>
    </ligand>
</feature>
<dbReference type="EMBL" id="JACPNR010000004">
    <property type="protein sequence ID" value="MBI2677405.1"/>
    <property type="molecule type" value="Genomic_DNA"/>
</dbReference>
<evidence type="ECO:0000256" key="9">
    <source>
        <dbReference type="ARBA" id="ARBA00022842"/>
    </source>
</evidence>
<dbReference type="PANTHER" id="PTHR43584">
    <property type="entry name" value="NUCLEOTIDYL TRANSFERASE"/>
    <property type="match status" value="1"/>
</dbReference>
<keyword evidence="13 18" id="KW-0012">Acyltransferase</keyword>
<dbReference type="SUPFAM" id="SSF51161">
    <property type="entry name" value="Trimeric LpxA-like enzymes"/>
    <property type="match status" value="1"/>
</dbReference>
<keyword evidence="10 18" id="KW-0133">Cell shape</keyword>
<dbReference type="Pfam" id="PF12804">
    <property type="entry name" value="NTP_transf_3"/>
    <property type="match status" value="1"/>
</dbReference>
<feature type="binding site" evidence="18">
    <location>
        <position position="393"/>
    </location>
    <ligand>
        <name>UDP-N-acetyl-alpha-D-glucosamine</name>
        <dbReference type="ChEBI" id="CHEBI:57705"/>
    </ligand>
</feature>
<dbReference type="GO" id="GO:0000287">
    <property type="term" value="F:magnesium ion binding"/>
    <property type="evidence" value="ECO:0007669"/>
    <property type="project" value="UniProtKB-UniRule"/>
</dbReference>
<evidence type="ECO:0000259" key="19">
    <source>
        <dbReference type="Pfam" id="PF12804"/>
    </source>
</evidence>
<dbReference type="CDD" id="cd03353">
    <property type="entry name" value="LbH_GlmU_C"/>
    <property type="match status" value="1"/>
</dbReference>
<dbReference type="InterPro" id="IPR025877">
    <property type="entry name" value="MobA-like_NTP_Trfase"/>
</dbReference>
<evidence type="ECO:0000256" key="13">
    <source>
        <dbReference type="ARBA" id="ARBA00023315"/>
    </source>
</evidence>
<evidence type="ECO:0000256" key="14">
    <source>
        <dbReference type="ARBA" id="ARBA00023316"/>
    </source>
</evidence>
<feature type="region of interest" description="Linker" evidence="18">
    <location>
        <begin position="246"/>
        <end position="266"/>
    </location>
</feature>
<feature type="binding site" evidence="18">
    <location>
        <begin position="94"/>
        <end position="95"/>
    </location>
    <ligand>
        <name>UDP-N-acetyl-alpha-D-glucosamine</name>
        <dbReference type="ChEBI" id="CHEBI:57705"/>
    </ligand>
</feature>
<feature type="binding site" evidence="18">
    <location>
        <position position="37"/>
    </location>
    <ligand>
        <name>UDP-N-acetyl-alpha-D-glucosamine</name>
        <dbReference type="ChEBI" id="CHEBI:57705"/>
    </ligand>
</feature>
<comment type="similarity">
    <text evidence="3 18">In the N-terminal section; belongs to the N-acetylglucosamine-1-phosphate uridyltransferase family.</text>
</comment>
<organism evidence="20 21">
    <name type="scientific">Candidatus Korobacter versatilis</name>
    <dbReference type="NCBI Taxonomy" id="658062"/>
    <lineage>
        <taxon>Bacteria</taxon>
        <taxon>Pseudomonadati</taxon>
        <taxon>Acidobacteriota</taxon>
        <taxon>Terriglobia</taxon>
        <taxon>Terriglobales</taxon>
        <taxon>Candidatus Korobacteraceae</taxon>
        <taxon>Candidatus Korobacter</taxon>
    </lineage>
</organism>
<keyword evidence="7 18" id="KW-0479">Metal-binding</keyword>
<dbReference type="AlphaFoldDB" id="A0A932A650"/>
<evidence type="ECO:0000256" key="11">
    <source>
        <dbReference type="ARBA" id="ARBA00022984"/>
    </source>
</evidence>
<evidence type="ECO:0000256" key="8">
    <source>
        <dbReference type="ARBA" id="ARBA00022737"/>
    </source>
</evidence>
<feature type="active site" description="Proton acceptor" evidence="18">
    <location>
        <position position="379"/>
    </location>
</feature>
<keyword evidence="12 18" id="KW-0511">Multifunctional enzyme</keyword>
<comment type="cofactor">
    <cofactor evidence="18">
        <name>Mg(2+)</name>
        <dbReference type="ChEBI" id="CHEBI:18420"/>
    </cofactor>
    <text evidence="18">Binds 1 Mg(2+) ion per subunit.</text>
</comment>
<dbReference type="GO" id="GO:0016020">
    <property type="term" value="C:membrane"/>
    <property type="evidence" value="ECO:0007669"/>
    <property type="project" value="GOC"/>
</dbReference>
<dbReference type="InterPro" id="IPR050065">
    <property type="entry name" value="GlmU-like"/>
</dbReference>
<evidence type="ECO:0000256" key="15">
    <source>
        <dbReference type="ARBA" id="ARBA00048247"/>
    </source>
</evidence>
<evidence type="ECO:0000256" key="4">
    <source>
        <dbReference type="ARBA" id="ARBA00022490"/>
    </source>
</evidence>
<dbReference type="SUPFAM" id="SSF53448">
    <property type="entry name" value="Nucleotide-diphospho-sugar transferases"/>
    <property type="match status" value="1"/>
</dbReference>
<feature type="binding site" evidence="18">
    <location>
        <position position="243"/>
    </location>
    <ligand>
        <name>Mg(2+)</name>
        <dbReference type="ChEBI" id="CHEBI:18420"/>
    </ligand>
</feature>
<comment type="catalytic activity">
    <reaction evidence="15 18">
        <text>alpha-D-glucosamine 1-phosphate + acetyl-CoA = N-acetyl-alpha-D-glucosamine 1-phosphate + CoA + H(+)</text>
        <dbReference type="Rhea" id="RHEA:13725"/>
        <dbReference type="ChEBI" id="CHEBI:15378"/>
        <dbReference type="ChEBI" id="CHEBI:57287"/>
        <dbReference type="ChEBI" id="CHEBI:57288"/>
        <dbReference type="ChEBI" id="CHEBI:57776"/>
        <dbReference type="ChEBI" id="CHEBI:58516"/>
        <dbReference type="EC" id="2.3.1.157"/>
    </reaction>
</comment>
<accession>A0A932A650</accession>
<dbReference type="NCBIfam" id="TIGR01173">
    <property type="entry name" value="glmU"/>
    <property type="match status" value="1"/>
</dbReference>
<dbReference type="GO" id="GO:0008360">
    <property type="term" value="P:regulation of cell shape"/>
    <property type="evidence" value="ECO:0007669"/>
    <property type="project" value="UniProtKB-KW"/>
</dbReference>
<comment type="similarity">
    <text evidence="2 18">In the C-terminal section; belongs to the transferase hexapeptide repeat family.</text>
</comment>
<dbReference type="HAMAP" id="MF_01631">
    <property type="entry name" value="GlmU"/>
    <property type="match status" value="1"/>
</dbReference>
<dbReference type="EC" id="2.3.1.157" evidence="18"/>
<dbReference type="GO" id="GO:0003977">
    <property type="term" value="F:UDP-N-acetylglucosamine diphosphorylase activity"/>
    <property type="evidence" value="ECO:0007669"/>
    <property type="project" value="UniProtKB-UniRule"/>
</dbReference>
<keyword evidence="4 18" id="KW-0963">Cytoplasm</keyword>
<dbReference type="Gene3D" id="3.90.550.10">
    <property type="entry name" value="Spore Coat Polysaccharide Biosynthesis Protein SpsA, Chain A"/>
    <property type="match status" value="1"/>
</dbReference>
<keyword evidence="5 18" id="KW-0808">Transferase</keyword>
<feature type="binding site" evidence="18">
    <location>
        <begin position="116"/>
        <end position="118"/>
    </location>
    <ligand>
        <name>UDP-N-acetyl-alpha-D-glucosamine</name>
        <dbReference type="ChEBI" id="CHEBI:57705"/>
    </ligand>
</feature>
<feature type="binding site" evidence="18">
    <location>
        <position position="382"/>
    </location>
    <ligand>
        <name>UDP-N-acetyl-alpha-D-glucosamine</name>
        <dbReference type="ChEBI" id="CHEBI:57705"/>
    </ligand>
</feature>
<evidence type="ECO:0000256" key="6">
    <source>
        <dbReference type="ARBA" id="ARBA00022695"/>
    </source>
</evidence>
<dbReference type="InterPro" id="IPR001451">
    <property type="entry name" value="Hexapep"/>
</dbReference>
<dbReference type="GO" id="GO:0009252">
    <property type="term" value="P:peptidoglycan biosynthetic process"/>
    <property type="evidence" value="ECO:0007669"/>
    <property type="project" value="UniProtKB-UniRule"/>
</dbReference>
<keyword evidence="11 18" id="KW-0573">Peptidoglycan synthesis</keyword>
<keyword evidence="6 18" id="KW-0548">Nucleotidyltransferase</keyword>
<feature type="binding site" evidence="18">
    <location>
        <position position="421"/>
    </location>
    <ligand>
        <name>acetyl-CoA</name>
        <dbReference type="ChEBI" id="CHEBI:57288"/>
    </ligand>
</feature>
<dbReference type="GO" id="GO:0005737">
    <property type="term" value="C:cytoplasm"/>
    <property type="evidence" value="ECO:0007669"/>
    <property type="project" value="UniProtKB-SubCell"/>
</dbReference>
<feature type="binding site" evidence="18">
    <location>
        <begin position="23"/>
        <end position="26"/>
    </location>
    <ligand>
        <name>UDP-N-acetyl-alpha-D-glucosamine</name>
        <dbReference type="ChEBI" id="CHEBI:57705"/>
    </ligand>
</feature>
<feature type="binding site" evidence="18">
    <location>
        <position position="89"/>
    </location>
    <ligand>
        <name>UDP-N-acetyl-alpha-D-glucosamine</name>
        <dbReference type="ChEBI" id="CHEBI:57705"/>
    </ligand>
</feature>
<comment type="subunit">
    <text evidence="18">Homotrimer.</text>
</comment>
<protein>
    <recommendedName>
        <fullName evidence="18">Bifunctional protein GlmU</fullName>
    </recommendedName>
    <domain>
        <recommendedName>
            <fullName evidence="18">UDP-N-acetylglucosamine pyrophosphorylase</fullName>
            <ecNumber evidence="18">2.7.7.23</ecNumber>
        </recommendedName>
        <alternativeName>
            <fullName evidence="18">N-acetylglucosamine-1-phosphate uridyltransferase</fullName>
        </alternativeName>
    </domain>
    <domain>
        <recommendedName>
            <fullName evidence="18">Glucosamine-1-phosphate N-acetyltransferase</fullName>
            <ecNumber evidence="18">2.3.1.157</ecNumber>
        </recommendedName>
    </domain>
</protein>
<comment type="caution">
    <text evidence="20">The sequence shown here is derived from an EMBL/GenBank/DDBJ whole genome shotgun (WGS) entry which is preliminary data.</text>
</comment>
<dbReference type="CDD" id="cd02540">
    <property type="entry name" value="GT2_GlmU_N_bac"/>
    <property type="match status" value="1"/>
</dbReference>
<evidence type="ECO:0000313" key="20">
    <source>
        <dbReference type="EMBL" id="MBI2677405.1"/>
    </source>
</evidence>
<dbReference type="GO" id="GO:0000902">
    <property type="term" value="P:cell morphogenesis"/>
    <property type="evidence" value="ECO:0007669"/>
    <property type="project" value="UniProtKB-UniRule"/>
</dbReference>
<evidence type="ECO:0000256" key="1">
    <source>
        <dbReference type="ARBA" id="ARBA00004496"/>
    </source>
</evidence>
<dbReference type="PANTHER" id="PTHR43584:SF3">
    <property type="entry name" value="BIFUNCTIONAL PROTEIN GLMU"/>
    <property type="match status" value="1"/>
</dbReference>
<feature type="domain" description="MobA-like NTP transferase" evidence="19">
    <location>
        <begin position="21"/>
        <end position="160"/>
    </location>
</feature>
<comment type="pathway">
    <text evidence="18">Nucleotide-sugar biosynthesis; UDP-N-acetyl-alpha-D-glucosamine biosynthesis; N-acetyl-alpha-D-glucosamine 1-phosphate from alpha-D-glucosamine 6-phosphate (route II): step 2/2.</text>
</comment>
<comment type="pathway">
    <text evidence="18">Bacterial outer membrane biogenesis; LPS lipid A biosynthesis.</text>
</comment>
<keyword evidence="8 18" id="KW-0677">Repeat</keyword>
<feature type="binding site" evidence="18">
    <location>
        <position position="185"/>
    </location>
    <ligand>
        <name>UDP-N-acetyl-alpha-D-glucosamine</name>
        <dbReference type="ChEBI" id="CHEBI:57705"/>
    </ligand>
</feature>
<keyword evidence="14 18" id="KW-0961">Cell wall biogenesis/degradation</keyword>
<feature type="binding site" evidence="18">
    <location>
        <position position="349"/>
    </location>
    <ligand>
        <name>UDP-N-acetyl-alpha-D-glucosamine</name>
        <dbReference type="ChEBI" id="CHEBI:57705"/>
    </ligand>
</feature>
<dbReference type="GO" id="GO:0006048">
    <property type="term" value="P:UDP-N-acetylglucosamine biosynthetic process"/>
    <property type="evidence" value="ECO:0007669"/>
    <property type="project" value="InterPro"/>
</dbReference>
<dbReference type="Proteomes" id="UP000779809">
    <property type="component" value="Unassembled WGS sequence"/>
</dbReference>
<comment type="catalytic activity">
    <reaction evidence="16 18">
        <text>N-acetyl-alpha-D-glucosamine 1-phosphate + UTP + H(+) = UDP-N-acetyl-alpha-D-glucosamine + diphosphate</text>
        <dbReference type="Rhea" id="RHEA:13509"/>
        <dbReference type="ChEBI" id="CHEBI:15378"/>
        <dbReference type="ChEBI" id="CHEBI:33019"/>
        <dbReference type="ChEBI" id="CHEBI:46398"/>
        <dbReference type="ChEBI" id="CHEBI:57705"/>
        <dbReference type="ChEBI" id="CHEBI:57776"/>
        <dbReference type="EC" id="2.7.7.23"/>
    </reaction>
</comment>
<dbReference type="InterPro" id="IPR018357">
    <property type="entry name" value="Hexapep_transf_CS"/>
</dbReference>